<proteinExistence type="predicted"/>
<name>A0A4Y2NJF8_ARAVE</name>
<dbReference type="EMBL" id="BGPR01009348">
    <property type="protein sequence ID" value="GBN39441.1"/>
    <property type="molecule type" value="Genomic_DNA"/>
</dbReference>
<gene>
    <name evidence="1" type="ORF">AVEN_175496_1</name>
</gene>
<protein>
    <recommendedName>
        <fullName evidence="3">C2H2-type domain-containing protein</fullName>
    </recommendedName>
</protein>
<dbReference type="SUPFAM" id="SSF57667">
    <property type="entry name" value="beta-beta-alpha zinc fingers"/>
    <property type="match status" value="1"/>
</dbReference>
<dbReference type="Proteomes" id="UP000499080">
    <property type="component" value="Unassembled WGS sequence"/>
</dbReference>
<dbReference type="Gene3D" id="3.30.160.60">
    <property type="entry name" value="Classic Zinc Finger"/>
    <property type="match status" value="1"/>
</dbReference>
<evidence type="ECO:0000313" key="1">
    <source>
        <dbReference type="EMBL" id="GBN39441.1"/>
    </source>
</evidence>
<evidence type="ECO:0008006" key="3">
    <source>
        <dbReference type="Google" id="ProtNLM"/>
    </source>
</evidence>
<keyword evidence="2" id="KW-1185">Reference proteome</keyword>
<sequence>MAGERICLQFVSKRIFRAGTCSIIIESKPDGRKPFACGLVAKEYLTRGGHLNKHYRTHDGENLVCDLVSKGFSWKAHRQSLSTYTADRCSESMQKRISSEGRS</sequence>
<comment type="caution">
    <text evidence="1">The sequence shown here is derived from an EMBL/GenBank/DDBJ whole genome shotgun (WGS) entry which is preliminary data.</text>
</comment>
<organism evidence="1 2">
    <name type="scientific">Araneus ventricosus</name>
    <name type="common">Orbweaver spider</name>
    <name type="synonym">Epeira ventricosa</name>
    <dbReference type="NCBI Taxonomy" id="182803"/>
    <lineage>
        <taxon>Eukaryota</taxon>
        <taxon>Metazoa</taxon>
        <taxon>Ecdysozoa</taxon>
        <taxon>Arthropoda</taxon>
        <taxon>Chelicerata</taxon>
        <taxon>Arachnida</taxon>
        <taxon>Araneae</taxon>
        <taxon>Araneomorphae</taxon>
        <taxon>Entelegynae</taxon>
        <taxon>Araneoidea</taxon>
        <taxon>Araneidae</taxon>
        <taxon>Araneus</taxon>
    </lineage>
</organism>
<dbReference type="InterPro" id="IPR036236">
    <property type="entry name" value="Znf_C2H2_sf"/>
</dbReference>
<reference evidence="1 2" key="1">
    <citation type="journal article" date="2019" name="Sci. Rep.">
        <title>Orb-weaving spider Araneus ventricosus genome elucidates the spidroin gene catalogue.</title>
        <authorList>
            <person name="Kono N."/>
            <person name="Nakamura H."/>
            <person name="Ohtoshi R."/>
            <person name="Moran D.A.P."/>
            <person name="Shinohara A."/>
            <person name="Yoshida Y."/>
            <person name="Fujiwara M."/>
            <person name="Mori M."/>
            <person name="Tomita M."/>
            <person name="Arakawa K."/>
        </authorList>
    </citation>
    <scope>NUCLEOTIDE SEQUENCE [LARGE SCALE GENOMIC DNA]</scope>
</reference>
<evidence type="ECO:0000313" key="2">
    <source>
        <dbReference type="Proteomes" id="UP000499080"/>
    </source>
</evidence>
<dbReference type="AlphaFoldDB" id="A0A4Y2NJF8"/>
<accession>A0A4Y2NJF8</accession>